<protein>
    <recommendedName>
        <fullName evidence="2">protein-tyrosine-phosphatase</fullName>
        <ecNumber evidence="2">3.1.3.48</ecNumber>
    </recommendedName>
</protein>
<dbReference type="Gene3D" id="3.20.20.140">
    <property type="entry name" value="Metal-dependent hydrolases"/>
    <property type="match status" value="1"/>
</dbReference>
<comment type="catalytic activity">
    <reaction evidence="4">
        <text>O-phospho-L-tyrosyl-[protein] + H2O = L-tyrosyl-[protein] + phosphate</text>
        <dbReference type="Rhea" id="RHEA:10684"/>
        <dbReference type="Rhea" id="RHEA-COMP:10136"/>
        <dbReference type="Rhea" id="RHEA-COMP:20101"/>
        <dbReference type="ChEBI" id="CHEBI:15377"/>
        <dbReference type="ChEBI" id="CHEBI:43474"/>
        <dbReference type="ChEBI" id="CHEBI:46858"/>
        <dbReference type="ChEBI" id="CHEBI:61978"/>
        <dbReference type="EC" id="3.1.3.48"/>
    </reaction>
</comment>
<keyword evidence="3" id="KW-0378">Hydrolase</keyword>
<dbReference type="EC" id="3.1.3.48" evidence="2"/>
<dbReference type="InterPro" id="IPR016195">
    <property type="entry name" value="Pol/histidinol_Pase-like"/>
</dbReference>
<dbReference type="EMBL" id="VLLC01000022">
    <property type="protein sequence ID" value="TWI68200.1"/>
    <property type="molecule type" value="Genomic_DNA"/>
</dbReference>
<comment type="caution">
    <text evidence="5">The sequence shown here is derived from an EMBL/GenBank/DDBJ whole genome shotgun (WGS) entry which is preliminary data.</text>
</comment>
<dbReference type="SUPFAM" id="SSF89550">
    <property type="entry name" value="PHP domain-like"/>
    <property type="match status" value="1"/>
</dbReference>
<name>A0A562RIM8_9BACT</name>
<keyword evidence="6" id="KW-1185">Reference proteome</keyword>
<organism evidence="5 6">
    <name type="scientific">Desulfobotulus alkaliphilus</name>
    <dbReference type="NCBI Taxonomy" id="622671"/>
    <lineage>
        <taxon>Bacteria</taxon>
        <taxon>Pseudomonadati</taxon>
        <taxon>Thermodesulfobacteriota</taxon>
        <taxon>Desulfobacteria</taxon>
        <taxon>Desulfobacterales</taxon>
        <taxon>Desulfobacteraceae</taxon>
        <taxon>Desulfobotulus</taxon>
    </lineage>
</organism>
<reference evidence="5 6" key="1">
    <citation type="submission" date="2019-07" db="EMBL/GenBank/DDBJ databases">
        <title>Genome sequencing of 100 strains of the haloalkaliphilic chemolithoautotrophic sulfur-oxidizing bacterium Thioalkalivibrio.</title>
        <authorList>
            <person name="Muyzer G."/>
        </authorList>
    </citation>
    <scope>NUCLEOTIDE SEQUENCE [LARGE SCALE GENOMIC DNA]</scope>
    <source>
        <strain evidence="5 6">ASO4-4</strain>
    </source>
</reference>
<evidence type="ECO:0000256" key="1">
    <source>
        <dbReference type="ARBA" id="ARBA00005750"/>
    </source>
</evidence>
<dbReference type="InterPro" id="IPR016667">
    <property type="entry name" value="Caps_polysacc_synth_CpsB/CapC"/>
</dbReference>
<comment type="similarity">
    <text evidence="1">Belongs to the metallo-dependent hydrolases superfamily. CpsB/CapC family.</text>
</comment>
<dbReference type="Proteomes" id="UP000318307">
    <property type="component" value="Unassembled WGS sequence"/>
</dbReference>
<dbReference type="AlphaFoldDB" id="A0A562RIM8"/>
<accession>A0A562RIM8</accession>
<proteinExistence type="inferred from homology"/>
<dbReference type="PIRSF" id="PIRSF016557">
    <property type="entry name" value="Caps_synth_CpsB"/>
    <property type="match status" value="1"/>
</dbReference>
<evidence type="ECO:0000256" key="4">
    <source>
        <dbReference type="ARBA" id="ARBA00051722"/>
    </source>
</evidence>
<evidence type="ECO:0000256" key="2">
    <source>
        <dbReference type="ARBA" id="ARBA00013064"/>
    </source>
</evidence>
<gene>
    <name evidence="5" type="ORF">LZ24_02574</name>
</gene>
<evidence type="ECO:0000256" key="3">
    <source>
        <dbReference type="ARBA" id="ARBA00022801"/>
    </source>
</evidence>
<evidence type="ECO:0000313" key="5">
    <source>
        <dbReference type="EMBL" id="TWI68200.1"/>
    </source>
</evidence>
<dbReference type="Pfam" id="PF19567">
    <property type="entry name" value="CpsB_CapC"/>
    <property type="match status" value="1"/>
</dbReference>
<dbReference type="RefSeq" id="WP_222427630.1">
    <property type="nucleotide sequence ID" value="NZ_VLLC01000022.1"/>
</dbReference>
<dbReference type="PANTHER" id="PTHR39181">
    <property type="entry name" value="TYROSINE-PROTEIN PHOSPHATASE YWQE"/>
    <property type="match status" value="1"/>
</dbReference>
<evidence type="ECO:0000313" key="6">
    <source>
        <dbReference type="Proteomes" id="UP000318307"/>
    </source>
</evidence>
<dbReference type="GO" id="GO:0004725">
    <property type="term" value="F:protein tyrosine phosphatase activity"/>
    <property type="evidence" value="ECO:0007669"/>
    <property type="project" value="UniProtKB-EC"/>
</dbReference>
<dbReference type="PANTHER" id="PTHR39181:SF1">
    <property type="entry name" value="TYROSINE-PROTEIN PHOSPHATASE YWQE"/>
    <property type="match status" value="1"/>
</dbReference>
<dbReference type="GO" id="GO:0030145">
    <property type="term" value="F:manganese ion binding"/>
    <property type="evidence" value="ECO:0007669"/>
    <property type="project" value="InterPro"/>
</dbReference>
<sequence>MIDIHSHILPGLDDGSPDDSVSLKMAALAVGDGIREIIATPHVTETLSREDIASSLADFQELLNDRKIPLKVHLGGEVPFDLLRKMDVPLTLAGSRYILVEFLPEWIPHDAEDVFRNFILQGYRIIIAHPERNRAFMQNTELLKNLLMPGVHLQLTAMALKGSFGPSVKFFAHALLRQGSVDFIASDAHDHRLRKPELSFLLTSGKNKKLYPALDQILHRNPEKLFKNGCEI</sequence>